<evidence type="ECO:0000313" key="3">
    <source>
        <dbReference type="Proteomes" id="UP001487740"/>
    </source>
</evidence>
<dbReference type="Proteomes" id="UP001487740">
    <property type="component" value="Unassembled WGS sequence"/>
</dbReference>
<feature type="region of interest" description="Disordered" evidence="1">
    <location>
        <begin position="1"/>
        <end position="84"/>
    </location>
</feature>
<reference evidence="2 3" key="1">
    <citation type="submission" date="2023-03" db="EMBL/GenBank/DDBJ databases">
        <title>High-quality genome of Scylla paramamosain provides insights in environmental adaptation.</title>
        <authorList>
            <person name="Zhang L."/>
        </authorList>
    </citation>
    <scope>NUCLEOTIDE SEQUENCE [LARGE SCALE GENOMIC DNA]</scope>
    <source>
        <strain evidence="2">LZ_2023a</strain>
        <tissue evidence="2">Muscle</tissue>
    </source>
</reference>
<keyword evidence="3" id="KW-1185">Reference proteome</keyword>
<dbReference type="AlphaFoldDB" id="A0AAW0U1V5"/>
<sequence>MPEDHPPAWHSLKPRGREPSWSPEPPPSPVRGPHGVVPARLRASQETLETTKEWPPPPQDVELGQLAAPPPPRAFMPGTWSPRPEHLPLTAATVAAVRGGDPRSPGALAAASVAGSQVIYDHQPVRHAADCPAHRLETKPDSVRSSSRPASRPSSRPASRQGSRTTSRPTSRRRAAFPNESLPYPVVQRRLLPPACGRPAHHSLRYA</sequence>
<protein>
    <submittedName>
        <fullName evidence="2">Uncharacterized protein</fullName>
    </submittedName>
</protein>
<name>A0AAW0U1V5_SCYPA</name>
<accession>A0AAW0U1V5</accession>
<evidence type="ECO:0000313" key="2">
    <source>
        <dbReference type="EMBL" id="KAK8392372.1"/>
    </source>
</evidence>
<proteinExistence type="predicted"/>
<comment type="caution">
    <text evidence="2">The sequence shown here is derived from an EMBL/GenBank/DDBJ whole genome shotgun (WGS) entry which is preliminary data.</text>
</comment>
<feature type="compositionally biased region" description="Basic and acidic residues" evidence="1">
    <location>
        <begin position="125"/>
        <end position="142"/>
    </location>
</feature>
<organism evidence="2 3">
    <name type="scientific">Scylla paramamosain</name>
    <name type="common">Mud crab</name>
    <dbReference type="NCBI Taxonomy" id="85552"/>
    <lineage>
        <taxon>Eukaryota</taxon>
        <taxon>Metazoa</taxon>
        <taxon>Ecdysozoa</taxon>
        <taxon>Arthropoda</taxon>
        <taxon>Crustacea</taxon>
        <taxon>Multicrustacea</taxon>
        <taxon>Malacostraca</taxon>
        <taxon>Eumalacostraca</taxon>
        <taxon>Eucarida</taxon>
        <taxon>Decapoda</taxon>
        <taxon>Pleocyemata</taxon>
        <taxon>Brachyura</taxon>
        <taxon>Eubrachyura</taxon>
        <taxon>Portunoidea</taxon>
        <taxon>Portunidae</taxon>
        <taxon>Portuninae</taxon>
        <taxon>Scylla</taxon>
    </lineage>
</organism>
<dbReference type="EMBL" id="JARAKH010000022">
    <property type="protein sequence ID" value="KAK8392372.1"/>
    <property type="molecule type" value="Genomic_DNA"/>
</dbReference>
<gene>
    <name evidence="2" type="ORF">O3P69_014618</name>
</gene>
<feature type="region of interest" description="Disordered" evidence="1">
    <location>
        <begin position="125"/>
        <end position="207"/>
    </location>
</feature>
<evidence type="ECO:0000256" key="1">
    <source>
        <dbReference type="SAM" id="MobiDB-lite"/>
    </source>
</evidence>
<feature type="compositionally biased region" description="Low complexity" evidence="1">
    <location>
        <begin position="144"/>
        <end position="169"/>
    </location>
</feature>